<dbReference type="InterPro" id="IPR017853">
    <property type="entry name" value="GH"/>
</dbReference>
<name>A0ABW1V8G2_9BACL</name>
<dbReference type="Pfam" id="PF20578">
    <property type="entry name" value="aBig_2"/>
    <property type="match status" value="1"/>
</dbReference>
<protein>
    <recommendedName>
        <fullName evidence="3">non-reducing end alpha-L-arabinofuranosidase</fullName>
        <ecNumber evidence="3">3.2.1.55</ecNumber>
    </recommendedName>
</protein>
<comment type="similarity">
    <text evidence="2">Belongs to the glycosyl hydrolase 51 family.</text>
</comment>
<evidence type="ECO:0000313" key="9">
    <source>
        <dbReference type="Proteomes" id="UP001596233"/>
    </source>
</evidence>
<evidence type="ECO:0000313" key="8">
    <source>
        <dbReference type="EMBL" id="MFC6333744.1"/>
    </source>
</evidence>
<evidence type="ECO:0000256" key="6">
    <source>
        <dbReference type="ARBA" id="ARBA00023180"/>
    </source>
</evidence>
<accession>A0ABW1V8G2</accession>
<evidence type="ECO:0000256" key="5">
    <source>
        <dbReference type="ARBA" id="ARBA00022801"/>
    </source>
</evidence>
<evidence type="ECO:0000259" key="7">
    <source>
        <dbReference type="SMART" id="SM00813"/>
    </source>
</evidence>
<sequence length="1247" mass="139013">MTVNNQTHLLVQLATTSDQAGGDQSGANHHATAFGSGELPKAVLLKERTAIRFGGGEHGSSYLQLPSNVLSKVNDDTGLTVASWIYLEPGQSVWERIFDFGEGPQGPYLFLTRNLRGVCFNGSDLAVDYNKQLPVGEWFHVALVVSGTKGATESKAGPRLYLNGQLIVDGSISQTSSGTYLAYRQWWATLEGNGYHSNYIGRSQFAADRDFNGAISDFRIYAVALTDQQVVELMCETLCDEQIVAIASQTDIKLPAAIITESLELSDSLLNGLVALNWSSSHPEVLSHQGVVNEVITEPHAITLTAALSRGEARFSISYELTVLPKSVVPYEIVLNPQGKSAAVSPVMYGLFYEDINNAADGGIYAELVRNRSFEAFTFDSFSHVCGEHGHSTGRKRNPLEGWYGDTDAITVQDTGGLNEYFGLEDAEVNNTYIAAPAGTTLINKGFNDSNHHCAMSFIEGETYSFTIWAKATSSSALHIQLQNPQGEAISESLKLELEADGKWRKYGISSPLVLAAKQTVLGQLAITFAGEASIDMVSLFPNKVWGATEEEGSPSAHRNYIGNRNYRLRRDMVVALQNMKPTFLRFPGGCISEGSHVWENVYDWKQSVGDVEVRKENFNVWGYMMTLGLGYMEYFQLAEDLNATPLPVMACGVLCQARSDYANPAGGALRDYYIKNFTDLIDFAISEDIAGNEWAKLRASMGHPAPFDLRYLGVGNENWGTEFFANFEVFKVAIERYMEEHYPGRELTIISTVGAQADDIAYEQGWKFLRGQYKGSETIAFTDGCNRIEETVQWYSEQSNYMDTIVDEHYYRSNDYLLRNADRYNYYFRAYDEQGKLDEKLTSKVFVGEYASNDKNTLAGAIAEAAVMTGFENNADVVRLAAYAPLFNKVLTDGSYRWTPDCIWFDDTDIWFTPNYYVQAMFANHLGTQTVASDYYTYRNGEKIRLKPEGGISLSTANGHVVLKSVVVRTQNGELLFEQDFTEELNEQWKWLEGSDRSMWQKGVGVTLQSSGGKRKGLYLDARWSQVQVEVVAHHVTGDDGLYIGVGLQHANSSKQDVIEYVAGENGKATGIKVFKQGVEAYTLGDFAASTMAGNMRAAYDERLEENSTYCYKVNYGGEYGDELRCQHRALYDEELRFDFTYKLEAYHEELFYSITRDDKRLYMKLVNADAIRKSVAIDTAQLQVREQFECTVLTGDEALLHTPNVNKKNAELVVPRQSKQQAVNGKALLELPPHSVQVIVWELEA</sequence>
<keyword evidence="5" id="KW-0378">Hydrolase</keyword>
<gene>
    <name evidence="8" type="ORF">ACFP56_14040</name>
</gene>
<dbReference type="Pfam" id="PF06964">
    <property type="entry name" value="Alpha-L-AF_C"/>
    <property type="match status" value="1"/>
</dbReference>
<dbReference type="Gene3D" id="2.60.40.1180">
    <property type="entry name" value="Golgi alpha-mannosidase II"/>
    <property type="match status" value="1"/>
</dbReference>
<dbReference type="InterPro" id="IPR013320">
    <property type="entry name" value="ConA-like_dom_sf"/>
</dbReference>
<organism evidence="8 9">
    <name type="scientific">Paenibacillus septentrionalis</name>
    <dbReference type="NCBI Taxonomy" id="429342"/>
    <lineage>
        <taxon>Bacteria</taxon>
        <taxon>Bacillati</taxon>
        <taxon>Bacillota</taxon>
        <taxon>Bacilli</taxon>
        <taxon>Bacillales</taxon>
        <taxon>Paenibacillaceae</taxon>
        <taxon>Paenibacillus</taxon>
    </lineage>
</organism>
<dbReference type="Gene3D" id="3.20.20.80">
    <property type="entry name" value="Glycosidases"/>
    <property type="match status" value="1"/>
</dbReference>
<dbReference type="SUPFAM" id="SSF51445">
    <property type="entry name" value="(Trans)glycosidases"/>
    <property type="match status" value="1"/>
</dbReference>
<keyword evidence="6" id="KW-0325">Glycoprotein</keyword>
<comment type="caution">
    <text evidence="8">The sequence shown here is derived from an EMBL/GenBank/DDBJ whole genome shotgun (WGS) entry which is preliminary data.</text>
</comment>
<feature type="domain" description="Alpha-L-arabinofuranosidase C-terminal" evidence="7">
    <location>
        <begin position="849"/>
        <end position="1237"/>
    </location>
</feature>
<dbReference type="InterPro" id="IPR013780">
    <property type="entry name" value="Glyco_hydro_b"/>
</dbReference>
<dbReference type="Pfam" id="PF13385">
    <property type="entry name" value="Laminin_G_3"/>
    <property type="match status" value="1"/>
</dbReference>
<comment type="catalytic activity">
    <reaction evidence="1">
        <text>Hydrolysis of terminal non-reducing alpha-L-arabinofuranoside residues in alpha-L-arabinosides.</text>
        <dbReference type="EC" id="3.2.1.55"/>
    </reaction>
</comment>
<dbReference type="InterPro" id="IPR046780">
    <property type="entry name" value="aBig_2"/>
</dbReference>
<evidence type="ECO:0000256" key="3">
    <source>
        <dbReference type="ARBA" id="ARBA00012670"/>
    </source>
</evidence>
<evidence type="ECO:0000256" key="1">
    <source>
        <dbReference type="ARBA" id="ARBA00001462"/>
    </source>
</evidence>
<dbReference type="EC" id="3.2.1.55" evidence="3"/>
<proteinExistence type="inferred from homology"/>
<dbReference type="SMART" id="SM00813">
    <property type="entry name" value="Alpha-L-AF_C"/>
    <property type="match status" value="1"/>
</dbReference>
<dbReference type="PANTHER" id="PTHR31776:SF0">
    <property type="entry name" value="ALPHA-L-ARABINOFURANOSIDASE 1"/>
    <property type="match status" value="1"/>
</dbReference>
<evidence type="ECO:0000256" key="4">
    <source>
        <dbReference type="ARBA" id="ARBA00022729"/>
    </source>
</evidence>
<dbReference type="InterPro" id="IPR010720">
    <property type="entry name" value="Alpha-L-AF_C"/>
</dbReference>
<dbReference type="Pfam" id="PF22848">
    <property type="entry name" value="ASD1_dom"/>
    <property type="match status" value="1"/>
</dbReference>
<dbReference type="Proteomes" id="UP001596233">
    <property type="component" value="Unassembled WGS sequence"/>
</dbReference>
<dbReference type="InterPro" id="IPR051563">
    <property type="entry name" value="Glycosyl_Hydrolase_51"/>
</dbReference>
<dbReference type="SUPFAM" id="SSF49899">
    <property type="entry name" value="Concanavalin A-like lectins/glucanases"/>
    <property type="match status" value="1"/>
</dbReference>
<evidence type="ECO:0000256" key="2">
    <source>
        <dbReference type="ARBA" id="ARBA00007186"/>
    </source>
</evidence>
<dbReference type="Gene3D" id="2.60.120.200">
    <property type="match status" value="1"/>
</dbReference>
<keyword evidence="4" id="KW-0732">Signal</keyword>
<dbReference type="EMBL" id="JBHSTE010000004">
    <property type="protein sequence ID" value="MFC6333744.1"/>
    <property type="molecule type" value="Genomic_DNA"/>
</dbReference>
<dbReference type="RefSeq" id="WP_379235527.1">
    <property type="nucleotide sequence ID" value="NZ_JBHSTE010000004.1"/>
</dbReference>
<keyword evidence="9" id="KW-1185">Reference proteome</keyword>
<dbReference type="PANTHER" id="PTHR31776">
    <property type="entry name" value="ALPHA-L-ARABINOFURANOSIDASE 1"/>
    <property type="match status" value="1"/>
</dbReference>
<reference evidence="9" key="1">
    <citation type="journal article" date="2019" name="Int. J. Syst. Evol. Microbiol.">
        <title>The Global Catalogue of Microorganisms (GCM) 10K type strain sequencing project: providing services to taxonomists for standard genome sequencing and annotation.</title>
        <authorList>
            <consortium name="The Broad Institute Genomics Platform"/>
            <consortium name="The Broad Institute Genome Sequencing Center for Infectious Disease"/>
            <person name="Wu L."/>
            <person name="Ma J."/>
        </authorList>
    </citation>
    <scope>NUCLEOTIDE SEQUENCE [LARGE SCALE GENOMIC DNA]</scope>
    <source>
        <strain evidence="9">PCU 280</strain>
    </source>
</reference>
<dbReference type="InterPro" id="IPR055235">
    <property type="entry name" value="ASD1_cat"/>
</dbReference>